<keyword evidence="2" id="KW-1185">Reference proteome</keyword>
<evidence type="ECO:0000313" key="1">
    <source>
        <dbReference type="EMBL" id="RKH07355.1"/>
    </source>
</evidence>
<name>A0A3A8KT12_9BACT</name>
<gene>
    <name evidence="1" type="ORF">D7X32_01955</name>
</gene>
<dbReference type="RefSeq" id="WP_120600780.1">
    <property type="nucleotide sequence ID" value="NZ_JABFJX010000003.1"/>
</dbReference>
<dbReference type="Proteomes" id="UP000268313">
    <property type="component" value="Unassembled WGS sequence"/>
</dbReference>
<dbReference type="OrthoDB" id="5519839at2"/>
<evidence type="ECO:0000313" key="2">
    <source>
        <dbReference type="Proteomes" id="UP000268313"/>
    </source>
</evidence>
<sequence>MPDPFALSGRVALQRTALPEVTLSATPDAPDAKAATLANLDGMRAKLDLDAAVLKALDVRISRLPPVPTVPATLQDLVRAARRKLASERQRDVGIWVDTRVKLATRLVQKLEE</sequence>
<comment type="caution">
    <text evidence="1">The sequence shown here is derived from an EMBL/GenBank/DDBJ whole genome shotgun (WGS) entry which is preliminary data.</text>
</comment>
<dbReference type="AlphaFoldDB" id="A0A3A8KT12"/>
<dbReference type="EMBL" id="RAWE01000004">
    <property type="protein sequence ID" value="RKH07355.1"/>
    <property type="molecule type" value="Genomic_DNA"/>
</dbReference>
<proteinExistence type="predicted"/>
<protein>
    <submittedName>
        <fullName evidence="1">Uncharacterized protein</fullName>
    </submittedName>
</protein>
<organism evidence="1 2">
    <name type="scientific">Corallococcus carmarthensis</name>
    <dbReference type="NCBI Taxonomy" id="2316728"/>
    <lineage>
        <taxon>Bacteria</taxon>
        <taxon>Pseudomonadati</taxon>
        <taxon>Myxococcota</taxon>
        <taxon>Myxococcia</taxon>
        <taxon>Myxococcales</taxon>
        <taxon>Cystobacterineae</taxon>
        <taxon>Myxococcaceae</taxon>
        <taxon>Corallococcus</taxon>
    </lineage>
</organism>
<reference evidence="2" key="1">
    <citation type="submission" date="2018-09" db="EMBL/GenBank/DDBJ databases">
        <authorList>
            <person name="Livingstone P.G."/>
            <person name="Whitworth D.E."/>
        </authorList>
    </citation>
    <scope>NUCLEOTIDE SEQUENCE [LARGE SCALE GENOMIC DNA]</scope>
    <source>
        <strain evidence="2">CA043D</strain>
    </source>
</reference>
<accession>A0A3A8KT12</accession>